<dbReference type="AlphaFoldDB" id="A0A1M4ZFX8"/>
<accession>A0A1M4ZFX8</accession>
<organism evidence="1 2">
    <name type="scientific">Marinitoga hydrogenitolerans (strain DSM 16785 / JCM 12826 / AT1271)</name>
    <dbReference type="NCBI Taxonomy" id="1122195"/>
    <lineage>
        <taxon>Bacteria</taxon>
        <taxon>Thermotogati</taxon>
        <taxon>Thermotogota</taxon>
        <taxon>Thermotogae</taxon>
        <taxon>Petrotogales</taxon>
        <taxon>Petrotogaceae</taxon>
        <taxon>Marinitoga</taxon>
    </lineage>
</organism>
<keyword evidence="2" id="KW-1185">Reference proteome</keyword>
<dbReference type="RefSeq" id="WP_268776020.1">
    <property type="nucleotide sequence ID" value="NZ_FQUI01000041.1"/>
</dbReference>
<proteinExistence type="predicted"/>
<protein>
    <submittedName>
        <fullName evidence="1">Uncharacterized protein</fullName>
    </submittedName>
</protein>
<name>A0A1M4ZFX8_MARH1</name>
<reference evidence="1" key="1">
    <citation type="submission" date="2016-11" db="EMBL/GenBank/DDBJ databases">
        <authorList>
            <person name="Varghese N."/>
            <person name="Submissions S."/>
        </authorList>
    </citation>
    <scope>NUCLEOTIDE SEQUENCE [LARGE SCALE GENOMIC DNA]</scope>
    <source>
        <strain evidence="1">DSM 16785</strain>
    </source>
</reference>
<evidence type="ECO:0000313" key="2">
    <source>
        <dbReference type="Proteomes" id="UP000184334"/>
    </source>
</evidence>
<sequence length="40" mass="5241">MFKNKIFRLGLREKWYEHKMEKYKEFAIEWCEEHVLEYEE</sequence>
<dbReference type="STRING" id="1122195.SAMN02745164_01916"/>
<dbReference type="EMBL" id="FQUI01000041">
    <property type="protein sequence ID" value="SHF16496.1"/>
    <property type="molecule type" value="Genomic_DNA"/>
</dbReference>
<dbReference type="Proteomes" id="UP000184334">
    <property type="component" value="Unassembled WGS sequence"/>
</dbReference>
<gene>
    <name evidence="1" type="ORF">SAMN02745164_01916</name>
</gene>
<evidence type="ECO:0000313" key="1">
    <source>
        <dbReference type="EMBL" id="SHF16496.1"/>
    </source>
</evidence>
<comment type="caution">
    <text evidence="1">The sequence shown here is derived from an EMBL/GenBank/DDBJ whole genome shotgun (WGS) entry which is preliminary data.</text>
</comment>